<gene>
    <name evidence="1" type="ORF">HOLDEFILI_03412</name>
</gene>
<evidence type="ECO:0000313" key="1">
    <source>
        <dbReference type="EMBL" id="EEF66437.1"/>
    </source>
</evidence>
<dbReference type="HOGENOM" id="CLU_3184565_0_0_9"/>
<accession>B9YC53</accession>
<dbReference type="Proteomes" id="UP000005950">
    <property type="component" value="Unassembled WGS sequence"/>
</dbReference>
<comment type="caution">
    <text evidence="1">The sequence shown here is derived from an EMBL/GenBank/DDBJ whole genome shotgun (WGS) entry which is preliminary data.</text>
</comment>
<proteinExistence type="predicted"/>
<dbReference type="STRING" id="545696.HOLDEFILI_03412"/>
<organism evidence="1 2">
    <name type="scientific">Holdemania filiformis DSM 12042</name>
    <dbReference type="NCBI Taxonomy" id="545696"/>
    <lineage>
        <taxon>Bacteria</taxon>
        <taxon>Bacillati</taxon>
        <taxon>Bacillota</taxon>
        <taxon>Erysipelotrichia</taxon>
        <taxon>Erysipelotrichales</taxon>
        <taxon>Erysipelotrichaceae</taxon>
        <taxon>Holdemania</taxon>
    </lineage>
</organism>
<name>B9YC53_9FIRM</name>
<protein>
    <submittedName>
        <fullName evidence="1">Uncharacterized protein</fullName>
    </submittedName>
</protein>
<reference evidence="1 2" key="1">
    <citation type="submission" date="2008-12" db="EMBL/GenBank/DDBJ databases">
        <authorList>
            <person name="Fulton L."/>
            <person name="Clifton S."/>
            <person name="Fulton B."/>
            <person name="Xu J."/>
            <person name="Minx P."/>
            <person name="Pepin K.H."/>
            <person name="Johnson M."/>
            <person name="Bhonagiri V."/>
            <person name="Nash W.E."/>
            <person name="Mardis E.R."/>
            <person name="Wilson R.K."/>
        </authorList>
    </citation>
    <scope>NUCLEOTIDE SEQUENCE [LARGE SCALE GENOMIC DNA]</scope>
    <source>
        <strain evidence="1 2">DSM 12042</strain>
    </source>
</reference>
<sequence length="46" mass="5545">MCEIIKKVWGWPKLPWFLFIFAYFPQDQNLLFYGSAAFPEYPPAWS</sequence>
<dbReference type="AlphaFoldDB" id="B9YC53"/>
<reference evidence="1 2" key="2">
    <citation type="submission" date="2009-02" db="EMBL/GenBank/DDBJ databases">
        <title>Draft genome sequence of Holdemania filiformis DSM 12042.</title>
        <authorList>
            <person name="Sudarsanam P."/>
            <person name="Ley R."/>
            <person name="Guruge J."/>
            <person name="Turnbaugh P.J."/>
            <person name="Mahowald M."/>
            <person name="Liep D."/>
            <person name="Gordon J."/>
        </authorList>
    </citation>
    <scope>NUCLEOTIDE SEQUENCE [LARGE SCALE GENOMIC DNA]</scope>
    <source>
        <strain evidence="1 2">DSM 12042</strain>
    </source>
</reference>
<evidence type="ECO:0000313" key="2">
    <source>
        <dbReference type="Proteomes" id="UP000005950"/>
    </source>
</evidence>
<dbReference type="EMBL" id="ACCF01000214">
    <property type="protein sequence ID" value="EEF66437.1"/>
    <property type="molecule type" value="Genomic_DNA"/>
</dbReference>